<accession>A0AAV9XYL2</accession>
<comment type="caution">
    <text evidence="2">The sequence shown here is derived from an EMBL/GenBank/DDBJ whole genome shotgun (WGS) entry which is preliminary data.</text>
</comment>
<dbReference type="Proteomes" id="UP001311799">
    <property type="component" value="Unassembled WGS sequence"/>
</dbReference>
<feature type="domain" description="Multiple myeloma tumor-associated protein 2-like N-terminal" evidence="1">
    <location>
        <begin position="14"/>
        <end position="97"/>
    </location>
</feature>
<evidence type="ECO:0000313" key="3">
    <source>
        <dbReference type="Proteomes" id="UP001311799"/>
    </source>
</evidence>
<dbReference type="InterPro" id="IPR019315">
    <property type="entry name" value="MMTA2_N"/>
</dbReference>
<reference evidence="2 3" key="1">
    <citation type="submission" date="2023-10" db="EMBL/GenBank/DDBJ databases">
        <title>Comparative genomics analysis reveals potential genetic determinants of host preference in Cryptosporidium xiaoi.</title>
        <authorList>
            <person name="Xiao L."/>
            <person name="Li J."/>
        </authorList>
    </citation>
    <scope>NUCLEOTIDE SEQUENCE [LARGE SCALE GENOMIC DNA]</scope>
    <source>
        <strain evidence="2 3">52996</strain>
    </source>
</reference>
<sequence length="167" mass="19273">MNLSNDLFTLKESGVRGGSENFAWESLKSMPRSEREHYLGQSLQSDLFMKRHRSNRHGFRKHMFDPTRTIKVIPENIKNERETYIAREKKVMSKLLGIPIEEGNTDKCVPLKTKNVVNSGYLLNDKGSRSNSANDIIEKKSLMEKSTMKCKYISRSRSFSRSLSPIQ</sequence>
<evidence type="ECO:0000259" key="1">
    <source>
        <dbReference type="Pfam" id="PF10159"/>
    </source>
</evidence>
<organism evidence="2 3">
    <name type="scientific">Cryptosporidium xiaoi</name>
    <dbReference type="NCBI Taxonomy" id="659607"/>
    <lineage>
        <taxon>Eukaryota</taxon>
        <taxon>Sar</taxon>
        <taxon>Alveolata</taxon>
        <taxon>Apicomplexa</taxon>
        <taxon>Conoidasida</taxon>
        <taxon>Coccidia</taxon>
        <taxon>Eucoccidiorida</taxon>
        <taxon>Eimeriorina</taxon>
        <taxon>Cryptosporidiidae</taxon>
        <taxon>Cryptosporidium</taxon>
    </lineage>
</organism>
<name>A0AAV9XYL2_9CRYT</name>
<protein>
    <recommendedName>
        <fullName evidence="1">Multiple myeloma tumor-associated protein 2-like N-terminal domain-containing protein</fullName>
    </recommendedName>
</protein>
<gene>
    <name evidence="2" type="ORF">RS030_203082</name>
</gene>
<dbReference type="Pfam" id="PF10159">
    <property type="entry name" value="MMtag"/>
    <property type="match status" value="1"/>
</dbReference>
<proteinExistence type="predicted"/>
<dbReference type="AlphaFoldDB" id="A0AAV9XYL2"/>
<keyword evidence="3" id="KW-1185">Reference proteome</keyword>
<evidence type="ECO:0000313" key="2">
    <source>
        <dbReference type="EMBL" id="KAK6589404.1"/>
    </source>
</evidence>
<dbReference type="EMBL" id="JAWDEY010000012">
    <property type="protein sequence ID" value="KAK6589404.1"/>
    <property type="molecule type" value="Genomic_DNA"/>
</dbReference>